<accession>A0A7C8ZVC5</accession>
<dbReference type="Pfam" id="PF02362">
    <property type="entry name" value="B3"/>
    <property type="match status" value="2"/>
</dbReference>
<evidence type="ECO:0000256" key="3">
    <source>
        <dbReference type="ARBA" id="ARBA00023125"/>
    </source>
</evidence>
<keyword evidence="2" id="KW-0805">Transcription regulation</keyword>
<evidence type="ECO:0000256" key="6">
    <source>
        <dbReference type="SAM" id="MobiDB-lite"/>
    </source>
</evidence>
<reference evidence="8" key="2">
    <citation type="submission" date="2020-07" db="EMBL/GenBank/DDBJ databases">
        <authorList>
            <person name="Vera ALvarez R."/>
            <person name="Arias-Moreno D.M."/>
            <person name="Jimenez-Jacinto V."/>
            <person name="Jimenez-Bremont J.F."/>
            <person name="Swaminathan K."/>
            <person name="Moose S.P."/>
            <person name="Guerrero-Gonzalez M.L."/>
            <person name="Marino-Ramirez L."/>
            <person name="Landsman D."/>
            <person name="Rodriguez-Kessler M."/>
            <person name="Delgado-Sanchez P."/>
        </authorList>
    </citation>
    <scope>NUCLEOTIDE SEQUENCE</scope>
    <source>
        <tissue evidence="8">Cladode</tissue>
    </source>
</reference>
<feature type="compositionally biased region" description="Basic and acidic residues" evidence="6">
    <location>
        <begin position="202"/>
        <end position="212"/>
    </location>
</feature>
<proteinExistence type="predicted"/>
<dbReference type="GO" id="GO:0005634">
    <property type="term" value="C:nucleus"/>
    <property type="evidence" value="ECO:0007669"/>
    <property type="project" value="UniProtKB-SubCell"/>
</dbReference>
<evidence type="ECO:0000259" key="7">
    <source>
        <dbReference type="PROSITE" id="PS50863"/>
    </source>
</evidence>
<dbReference type="SUPFAM" id="SSF101936">
    <property type="entry name" value="DNA-binding pseudobarrel domain"/>
    <property type="match status" value="2"/>
</dbReference>
<dbReference type="CDD" id="cd10017">
    <property type="entry name" value="B3_DNA"/>
    <property type="match status" value="2"/>
</dbReference>
<reference evidence="8" key="1">
    <citation type="journal article" date="2013" name="J. Plant Res.">
        <title>Effect of fungi and light on seed germination of three Opuntia species from semiarid lands of central Mexico.</title>
        <authorList>
            <person name="Delgado-Sanchez P."/>
            <person name="Jimenez-Bremont J.F."/>
            <person name="Guerrero-Gonzalez Mde L."/>
            <person name="Flores J."/>
        </authorList>
    </citation>
    <scope>NUCLEOTIDE SEQUENCE</scope>
    <source>
        <tissue evidence="8">Cladode</tissue>
    </source>
</reference>
<keyword evidence="5" id="KW-0539">Nucleus</keyword>
<dbReference type="Gene3D" id="2.40.330.10">
    <property type="entry name" value="DNA-binding pseudobarrel domain"/>
    <property type="match status" value="2"/>
</dbReference>
<name>A0A7C8ZVC5_OPUST</name>
<sequence length="480" mass="55508">MEEECAECCTWEQSIYWTHFQAINFCQILDSDFRSQLMIPRKFANYVREKLQDKVTLKGPSGTTTWEVGLTRRNDMLFLRDGWTEFVNAYSLEENDILIFKYNGNSCFSILIFDRESLCEKESSYFIKKCGHSRHGNKNQKGFLKDILEEFTQEYSHEEFKLGRSKKTRMVKDRQNPISLEQVTSAIPQTSHVKATCIDVQTDKERPGDRQKSWSSELVKPLSEQHAASDVPEMSHMGSPYINHETAEERPRNLRRTLSWDRMMLPLEQRIASDVPETSLMKAPYIDVEAAEERTRNKQKSWSWEAVNLPPVTEKQKPPMKVRSVHVATCRPKREVPEERKQATLRMARKELSADSFLAVMRPSSVSQPYYLNIPAAWMSQHVTLKTQLVQLRRNEKTWATKLHCRPNGRAGLTVGWKEFVIGNSLEEFDVCVFKLASQKHEAVILDVSIFRVVPDVVKSMEHPASTNKPSEVGITRKGE</sequence>
<evidence type="ECO:0000256" key="2">
    <source>
        <dbReference type="ARBA" id="ARBA00023015"/>
    </source>
</evidence>
<feature type="domain" description="TF-B3" evidence="7">
    <location>
        <begin position="357"/>
        <end position="454"/>
    </location>
</feature>
<dbReference type="PANTHER" id="PTHR31391:SF157">
    <property type="entry name" value="B3 DOMAIN-CONTAINING PROTEIN REM16"/>
    <property type="match status" value="1"/>
</dbReference>
<comment type="subcellular location">
    <subcellularLocation>
        <location evidence="1">Nucleus</location>
    </subcellularLocation>
</comment>
<keyword evidence="4" id="KW-0804">Transcription</keyword>
<feature type="region of interest" description="Disordered" evidence="6">
    <location>
        <begin position="202"/>
        <end position="236"/>
    </location>
</feature>
<evidence type="ECO:0000256" key="1">
    <source>
        <dbReference type="ARBA" id="ARBA00004123"/>
    </source>
</evidence>
<organism evidence="8">
    <name type="scientific">Opuntia streptacantha</name>
    <name type="common">Prickly pear cactus</name>
    <name type="synonym">Opuntia cardona</name>
    <dbReference type="NCBI Taxonomy" id="393608"/>
    <lineage>
        <taxon>Eukaryota</taxon>
        <taxon>Viridiplantae</taxon>
        <taxon>Streptophyta</taxon>
        <taxon>Embryophyta</taxon>
        <taxon>Tracheophyta</taxon>
        <taxon>Spermatophyta</taxon>
        <taxon>Magnoliopsida</taxon>
        <taxon>eudicotyledons</taxon>
        <taxon>Gunneridae</taxon>
        <taxon>Pentapetalae</taxon>
        <taxon>Caryophyllales</taxon>
        <taxon>Cactineae</taxon>
        <taxon>Cactaceae</taxon>
        <taxon>Opuntioideae</taxon>
        <taxon>Opuntia</taxon>
    </lineage>
</organism>
<protein>
    <recommendedName>
        <fullName evidence="7">TF-B3 domain-containing protein</fullName>
    </recommendedName>
</protein>
<dbReference type="PANTHER" id="PTHR31391">
    <property type="entry name" value="B3 DOMAIN-CONTAINING PROTEIN OS11G0197600-RELATED"/>
    <property type="match status" value="1"/>
</dbReference>
<dbReference type="GO" id="GO:0003677">
    <property type="term" value="F:DNA binding"/>
    <property type="evidence" value="ECO:0007669"/>
    <property type="project" value="UniProtKB-KW"/>
</dbReference>
<feature type="domain" description="TF-B3" evidence="7">
    <location>
        <begin position="22"/>
        <end position="116"/>
    </location>
</feature>
<dbReference type="InterPro" id="IPR003340">
    <property type="entry name" value="B3_DNA-bd"/>
</dbReference>
<dbReference type="AlphaFoldDB" id="A0A7C8ZVC5"/>
<dbReference type="EMBL" id="GISG01174383">
    <property type="protein sequence ID" value="MBA4652354.1"/>
    <property type="molecule type" value="Transcribed_RNA"/>
</dbReference>
<evidence type="ECO:0000256" key="5">
    <source>
        <dbReference type="ARBA" id="ARBA00023242"/>
    </source>
</evidence>
<evidence type="ECO:0000256" key="4">
    <source>
        <dbReference type="ARBA" id="ARBA00023163"/>
    </source>
</evidence>
<dbReference type="InterPro" id="IPR044837">
    <property type="entry name" value="REM16-like"/>
</dbReference>
<dbReference type="SMART" id="SM01019">
    <property type="entry name" value="B3"/>
    <property type="match status" value="2"/>
</dbReference>
<keyword evidence="3" id="KW-0238">DNA-binding</keyword>
<dbReference type="InterPro" id="IPR015300">
    <property type="entry name" value="DNA-bd_pseudobarrel_sf"/>
</dbReference>
<evidence type="ECO:0000313" key="8">
    <source>
        <dbReference type="EMBL" id="MBA4652354.1"/>
    </source>
</evidence>
<dbReference type="PROSITE" id="PS50863">
    <property type="entry name" value="B3"/>
    <property type="match status" value="2"/>
</dbReference>